<comment type="caution">
    <text evidence="2">The sequence shown here is derived from an EMBL/GenBank/DDBJ whole genome shotgun (WGS) entry which is preliminary data.</text>
</comment>
<dbReference type="EMBL" id="AVOT02043344">
    <property type="protein sequence ID" value="MBW0538768.1"/>
    <property type="molecule type" value="Genomic_DNA"/>
</dbReference>
<name>A0A9Q3FJ25_9BASI</name>
<feature type="compositionally biased region" description="Basic and acidic residues" evidence="1">
    <location>
        <begin position="1"/>
        <end position="16"/>
    </location>
</feature>
<dbReference type="AlphaFoldDB" id="A0A9Q3FJ25"/>
<protein>
    <submittedName>
        <fullName evidence="2">Uncharacterized protein</fullName>
    </submittedName>
</protein>
<gene>
    <name evidence="2" type="ORF">O181_078483</name>
</gene>
<reference evidence="2" key="1">
    <citation type="submission" date="2021-03" db="EMBL/GenBank/DDBJ databases">
        <title>Draft genome sequence of rust myrtle Austropuccinia psidii MF-1, a brazilian biotype.</title>
        <authorList>
            <person name="Quecine M.C."/>
            <person name="Pachon D.M.R."/>
            <person name="Bonatelli M.L."/>
            <person name="Correr F.H."/>
            <person name="Franceschini L.M."/>
            <person name="Leite T.F."/>
            <person name="Margarido G.R.A."/>
            <person name="Almeida C.A."/>
            <person name="Ferrarezi J.A."/>
            <person name="Labate C.A."/>
        </authorList>
    </citation>
    <scope>NUCLEOTIDE SEQUENCE</scope>
    <source>
        <strain evidence="2">MF-1</strain>
    </source>
</reference>
<sequence length="124" mass="13454">MDHGELNKLKIPDPQRIDVGSTEGEDSVTSVRLKLISRAMEAMKSFQSHMHIKPEGHQGSGAINQFMAPQGLNIGLQAFIAPQSKSQDLFFNSREVSLFNVPGPFSMAPGHVGQNGLFGPLDPL</sequence>
<keyword evidence="3" id="KW-1185">Reference proteome</keyword>
<proteinExistence type="predicted"/>
<evidence type="ECO:0000313" key="2">
    <source>
        <dbReference type="EMBL" id="MBW0538768.1"/>
    </source>
</evidence>
<organism evidence="2 3">
    <name type="scientific">Austropuccinia psidii MF-1</name>
    <dbReference type="NCBI Taxonomy" id="1389203"/>
    <lineage>
        <taxon>Eukaryota</taxon>
        <taxon>Fungi</taxon>
        <taxon>Dikarya</taxon>
        <taxon>Basidiomycota</taxon>
        <taxon>Pucciniomycotina</taxon>
        <taxon>Pucciniomycetes</taxon>
        <taxon>Pucciniales</taxon>
        <taxon>Sphaerophragmiaceae</taxon>
        <taxon>Austropuccinia</taxon>
    </lineage>
</organism>
<evidence type="ECO:0000313" key="3">
    <source>
        <dbReference type="Proteomes" id="UP000765509"/>
    </source>
</evidence>
<feature type="region of interest" description="Disordered" evidence="1">
    <location>
        <begin position="1"/>
        <end position="25"/>
    </location>
</feature>
<dbReference type="Proteomes" id="UP000765509">
    <property type="component" value="Unassembled WGS sequence"/>
</dbReference>
<evidence type="ECO:0000256" key="1">
    <source>
        <dbReference type="SAM" id="MobiDB-lite"/>
    </source>
</evidence>
<accession>A0A9Q3FJ25</accession>